<dbReference type="EMBL" id="JARBHB010000006">
    <property type="protein sequence ID" value="KAJ8882231.1"/>
    <property type="molecule type" value="Genomic_DNA"/>
</dbReference>
<gene>
    <name evidence="1" type="ORF">PR048_018719</name>
</gene>
<protein>
    <submittedName>
        <fullName evidence="1">Uncharacterized protein</fullName>
    </submittedName>
</protein>
<organism evidence="1 2">
    <name type="scientific">Dryococelus australis</name>
    <dbReference type="NCBI Taxonomy" id="614101"/>
    <lineage>
        <taxon>Eukaryota</taxon>
        <taxon>Metazoa</taxon>
        <taxon>Ecdysozoa</taxon>
        <taxon>Arthropoda</taxon>
        <taxon>Hexapoda</taxon>
        <taxon>Insecta</taxon>
        <taxon>Pterygota</taxon>
        <taxon>Neoptera</taxon>
        <taxon>Polyneoptera</taxon>
        <taxon>Phasmatodea</taxon>
        <taxon>Verophasmatodea</taxon>
        <taxon>Anareolatae</taxon>
        <taxon>Phasmatidae</taxon>
        <taxon>Eurycanthinae</taxon>
        <taxon>Dryococelus</taxon>
    </lineage>
</organism>
<evidence type="ECO:0000313" key="2">
    <source>
        <dbReference type="Proteomes" id="UP001159363"/>
    </source>
</evidence>
<evidence type="ECO:0000313" key="1">
    <source>
        <dbReference type="EMBL" id="KAJ8882231.1"/>
    </source>
</evidence>
<proteinExistence type="predicted"/>
<sequence length="155" mass="17601">MNKSQIVIYAGFEAMLDVTGFSLLHQVYLTPCNNTQWPTSNMSHIVMEYTSSIINRGENAAKNLMSIIVKITEEVQDIYSASGLLRPLTPNESPRHDHLTGNYIGPTCNVSIMLRRRPKTLPVMIHNRGYDQNFIIKELAYDSEDIFIIPNSVEK</sequence>
<reference evidence="1 2" key="1">
    <citation type="submission" date="2023-02" db="EMBL/GenBank/DDBJ databases">
        <title>LHISI_Scaffold_Assembly.</title>
        <authorList>
            <person name="Stuart O.P."/>
            <person name="Cleave R."/>
            <person name="Magrath M.J.L."/>
            <person name="Mikheyev A.S."/>
        </authorList>
    </citation>
    <scope>NUCLEOTIDE SEQUENCE [LARGE SCALE GENOMIC DNA]</scope>
    <source>
        <strain evidence="1">Daus_M_001</strain>
        <tissue evidence="1">Leg muscle</tissue>
    </source>
</reference>
<dbReference type="Proteomes" id="UP001159363">
    <property type="component" value="Chromosome 5"/>
</dbReference>
<name>A0ABQ9HDG3_9NEOP</name>
<accession>A0ABQ9HDG3</accession>
<keyword evidence="2" id="KW-1185">Reference proteome</keyword>
<comment type="caution">
    <text evidence="1">The sequence shown here is derived from an EMBL/GenBank/DDBJ whole genome shotgun (WGS) entry which is preliminary data.</text>
</comment>